<keyword evidence="2" id="KW-1185">Reference proteome</keyword>
<dbReference type="EMBL" id="JARJLG010000006">
    <property type="protein sequence ID" value="KAJ7780284.1"/>
    <property type="molecule type" value="Genomic_DNA"/>
</dbReference>
<dbReference type="AlphaFoldDB" id="A0AAD7KCM8"/>
<comment type="caution">
    <text evidence="1">The sequence shown here is derived from an EMBL/GenBank/DDBJ whole genome shotgun (WGS) entry which is preliminary data.</text>
</comment>
<evidence type="ECO:0000313" key="2">
    <source>
        <dbReference type="Proteomes" id="UP001215280"/>
    </source>
</evidence>
<accession>A0AAD7KCM8</accession>
<organism evidence="1 2">
    <name type="scientific">Mycena maculata</name>
    <dbReference type="NCBI Taxonomy" id="230809"/>
    <lineage>
        <taxon>Eukaryota</taxon>
        <taxon>Fungi</taxon>
        <taxon>Dikarya</taxon>
        <taxon>Basidiomycota</taxon>
        <taxon>Agaricomycotina</taxon>
        <taxon>Agaricomycetes</taxon>
        <taxon>Agaricomycetidae</taxon>
        <taxon>Agaricales</taxon>
        <taxon>Marasmiineae</taxon>
        <taxon>Mycenaceae</taxon>
        <taxon>Mycena</taxon>
    </lineage>
</organism>
<name>A0AAD7KCM8_9AGAR</name>
<gene>
    <name evidence="1" type="ORF">DFH07DRAFT_765566</name>
</gene>
<reference evidence="1" key="1">
    <citation type="submission" date="2023-03" db="EMBL/GenBank/DDBJ databases">
        <title>Massive genome expansion in bonnet fungi (Mycena s.s.) driven by repeated elements and novel gene families across ecological guilds.</title>
        <authorList>
            <consortium name="Lawrence Berkeley National Laboratory"/>
            <person name="Harder C.B."/>
            <person name="Miyauchi S."/>
            <person name="Viragh M."/>
            <person name="Kuo A."/>
            <person name="Thoen E."/>
            <person name="Andreopoulos B."/>
            <person name="Lu D."/>
            <person name="Skrede I."/>
            <person name="Drula E."/>
            <person name="Henrissat B."/>
            <person name="Morin E."/>
            <person name="Kohler A."/>
            <person name="Barry K."/>
            <person name="LaButti K."/>
            <person name="Morin E."/>
            <person name="Salamov A."/>
            <person name="Lipzen A."/>
            <person name="Mereny Z."/>
            <person name="Hegedus B."/>
            <person name="Baldrian P."/>
            <person name="Stursova M."/>
            <person name="Weitz H."/>
            <person name="Taylor A."/>
            <person name="Grigoriev I.V."/>
            <person name="Nagy L.G."/>
            <person name="Martin F."/>
            <person name="Kauserud H."/>
        </authorList>
    </citation>
    <scope>NUCLEOTIDE SEQUENCE</scope>
    <source>
        <strain evidence="1">CBHHK188m</strain>
    </source>
</reference>
<evidence type="ECO:0000313" key="1">
    <source>
        <dbReference type="EMBL" id="KAJ7780284.1"/>
    </source>
</evidence>
<proteinExistence type="predicted"/>
<sequence length="195" mass="21911">MVHLSAVILALRSFWLWRHWLMLLLHYTPVKPYRSDLVPTQCLHPVRVLRGCRLLRAGDDVGMELRNLSVITDAKFGQETLSSTLFPGLSSTIEAHSGFPNEQAQTATLVLAAVQKAISTYGIKEVTLVGPSLSRKPPFANYVREHWEHGMDNARTLCSTGDVPTILQGNVNNHNVQAKISISLEARTMEWKYDY</sequence>
<dbReference type="InterPro" id="IPR029058">
    <property type="entry name" value="AB_hydrolase_fold"/>
</dbReference>
<protein>
    <submittedName>
        <fullName evidence="1">Uncharacterized protein</fullName>
    </submittedName>
</protein>
<dbReference type="Proteomes" id="UP001215280">
    <property type="component" value="Unassembled WGS sequence"/>
</dbReference>
<dbReference type="Gene3D" id="3.40.50.1820">
    <property type="entry name" value="alpha/beta hydrolase"/>
    <property type="match status" value="1"/>
</dbReference>